<dbReference type="InterPro" id="IPR036859">
    <property type="entry name" value="CAP-Gly_dom_sf"/>
</dbReference>
<accession>A0A177WLU1</accession>
<feature type="compositionally biased region" description="Polar residues" evidence="8">
    <location>
        <begin position="204"/>
        <end position="217"/>
    </location>
</feature>
<feature type="region of interest" description="Disordered" evidence="8">
    <location>
        <begin position="630"/>
        <end position="649"/>
    </location>
</feature>
<feature type="region of interest" description="Disordered" evidence="8">
    <location>
        <begin position="253"/>
        <end position="455"/>
    </location>
</feature>
<feature type="compositionally biased region" description="Polar residues" evidence="8">
    <location>
        <begin position="436"/>
        <end position="445"/>
    </location>
</feature>
<reference evidence="10 11" key="1">
    <citation type="submission" date="2006-10" db="EMBL/GenBank/DDBJ databases">
        <title>The Genome Sequence of Batrachochytrium dendrobatidis JEL423.</title>
        <authorList>
            <consortium name="The Broad Institute Genome Sequencing Platform"/>
            <person name="Birren B."/>
            <person name="Lander E."/>
            <person name="Galagan J."/>
            <person name="Cuomo C."/>
            <person name="Devon K."/>
            <person name="Jaffe D."/>
            <person name="Butler J."/>
            <person name="Alvarez P."/>
            <person name="Gnerre S."/>
            <person name="Grabherr M."/>
            <person name="Kleber M."/>
            <person name="Mauceli E."/>
            <person name="Brockman W."/>
            <person name="Young S."/>
            <person name="LaButti K."/>
            <person name="Sykes S."/>
            <person name="DeCaprio D."/>
            <person name="Crawford M."/>
            <person name="Koehrsen M."/>
            <person name="Engels R."/>
            <person name="Montgomery P."/>
            <person name="Pearson M."/>
            <person name="Howarth C."/>
            <person name="Larson L."/>
            <person name="White J."/>
            <person name="O'Leary S."/>
            <person name="Kodira C."/>
            <person name="Zeng Q."/>
            <person name="Yandava C."/>
            <person name="Alvarado L."/>
            <person name="Longcore J."/>
            <person name="James T."/>
        </authorList>
    </citation>
    <scope>NUCLEOTIDE SEQUENCE [LARGE SCALE GENOMIC DNA]</scope>
    <source>
        <strain evidence="10 11">JEL423</strain>
    </source>
</reference>
<keyword evidence="4" id="KW-0243">Dynein</keyword>
<feature type="compositionally biased region" description="Polar residues" evidence="8">
    <location>
        <begin position="814"/>
        <end position="826"/>
    </location>
</feature>
<feature type="compositionally biased region" description="Low complexity" evidence="8">
    <location>
        <begin position="112"/>
        <end position="127"/>
    </location>
</feature>
<feature type="compositionally biased region" description="Basic and acidic residues" evidence="8">
    <location>
        <begin position="1198"/>
        <end position="1211"/>
    </location>
</feature>
<feature type="compositionally biased region" description="Basic and acidic residues" evidence="8">
    <location>
        <begin position="179"/>
        <end position="196"/>
    </location>
</feature>
<proteinExistence type="predicted"/>
<evidence type="ECO:0000256" key="8">
    <source>
        <dbReference type="SAM" id="MobiDB-lite"/>
    </source>
</evidence>
<dbReference type="OrthoDB" id="2130750at2759"/>
<feature type="compositionally biased region" description="Basic and acidic residues" evidence="8">
    <location>
        <begin position="368"/>
        <end position="378"/>
    </location>
</feature>
<feature type="compositionally biased region" description="Low complexity" evidence="8">
    <location>
        <begin position="1231"/>
        <end position="1243"/>
    </location>
</feature>
<comment type="subcellular location">
    <subcellularLocation>
        <location evidence="1">Cytoplasm</location>
        <location evidence="1">Cytoskeleton</location>
        <location evidence="1">Spindle</location>
    </subcellularLocation>
</comment>
<dbReference type="Pfam" id="PF01302">
    <property type="entry name" value="CAP_GLY"/>
    <property type="match status" value="1"/>
</dbReference>
<feature type="compositionally biased region" description="Basic and acidic residues" evidence="8">
    <location>
        <begin position="870"/>
        <end position="891"/>
    </location>
</feature>
<protein>
    <recommendedName>
        <fullName evidence="9">CAP-Gly domain-containing protein</fullName>
    </recommendedName>
</protein>
<dbReference type="PANTHER" id="PTHR18916:SF6">
    <property type="entry name" value="DYNACTIN SUBUNIT 1"/>
    <property type="match status" value="1"/>
</dbReference>
<feature type="compositionally biased region" description="Low complexity" evidence="8">
    <location>
        <begin position="638"/>
        <end position="648"/>
    </location>
</feature>
<feature type="compositionally biased region" description="Polar residues" evidence="8">
    <location>
        <begin position="300"/>
        <end position="315"/>
    </location>
</feature>
<feature type="compositionally biased region" description="Basic and acidic residues" evidence="8">
    <location>
        <begin position="1123"/>
        <end position="1137"/>
    </location>
</feature>
<evidence type="ECO:0000256" key="3">
    <source>
        <dbReference type="ARBA" id="ARBA00022701"/>
    </source>
</evidence>
<feature type="compositionally biased region" description="Basic and acidic residues" evidence="8">
    <location>
        <begin position="1473"/>
        <end position="1524"/>
    </location>
</feature>
<feature type="compositionally biased region" description="Basic and acidic residues" evidence="8">
    <location>
        <begin position="513"/>
        <end position="533"/>
    </location>
</feature>
<dbReference type="PROSITE" id="PS50245">
    <property type="entry name" value="CAP_GLY_2"/>
    <property type="match status" value="1"/>
</dbReference>
<feature type="compositionally biased region" description="Basic residues" evidence="8">
    <location>
        <begin position="1456"/>
        <end position="1472"/>
    </location>
</feature>
<evidence type="ECO:0000256" key="5">
    <source>
        <dbReference type="ARBA" id="ARBA00023054"/>
    </source>
</evidence>
<gene>
    <name evidence="10" type="ORF">BDEG_24362</name>
</gene>
<evidence type="ECO:0000256" key="4">
    <source>
        <dbReference type="ARBA" id="ARBA00023017"/>
    </source>
</evidence>
<evidence type="ECO:0000313" key="11">
    <source>
        <dbReference type="Proteomes" id="UP000077115"/>
    </source>
</evidence>
<feature type="compositionally biased region" description="Polar residues" evidence="8">
    <location>
        <begin position="276"/>
        <end position="293"/>
    </location>
</feature>
<feature type="compositionally biased region" description="Basic and acidic residues" evidence="8">
    <location>
        <begin position="138"/>
        <end position="157"/>
    </location>
</feature>
<dbReference type="STRING" id="403673.A0A177WLU1"/>
<feature type="region of interest" description="Disordered" evidence="8">
    <location>
        <begin position="1382"/>
        <end position="1621"/>
    </location>
</feature>
<dbReference type="GO" id="GO:0030286">
    <property type="term" value="C:dynein complex"/>
    <property type="evidence" value="ECO:0007669"/>
    <property type="project" value="UniProtKB-KW"/>
</dbReference>
<feature type="region of interest" description="Disordered" evidence="8">
    <location>
        <begin position="794"/>
        <end position="1033"/>
    </location>
</feature>
<feature type="compositionally biased region" description="Polar residues" evidence="8">
    <location>
        <begin position="160"/>
        <end position="173"/>
    </location>
</feature>
<feature type="coiled-coil region" evidence="7">
    <location>
        <begin position="1262"/>
        <end position="1306"/>
    </location>
</feature>
<evidence type="ECO:0000313" key="10">
    <source>
        <dbReference type="EMBL" id="OAJ40655.1"/>
    </source>
</evidence>
<feature type="compositionally biased region" description="Polar residues" evidence="8">
    <location>
        <begin position="964"/>
        <end position="973"/>
    </location>
</feature>
<name>A0A177WLU1_BATDL</name>
<feature type="compositionally biased region" description="Basic and acidic residues" evidence="8">
    <location>
        <begin position="794"/>
        <end position="813"/>
    </location>
</feature>
<feature type="compositionally biased region" description="Basic and acidic residues" evidence="8">
    <location>
        <begin position="1"/>
        <end position="37"/>
    </location>
</feature>
<feature type="region of interest" description="Disordered" evidence="8">
    <location>
        <begin position="467"/>
        <end position="533"/>
    </location>
</feature>
<feature type="compositionally biased region" description="Polar residues" evidence="8">
    <location>
        <begin position="1442"/>
        <end position="1455"/>
    </location>
</feature>
<feature type="compositionally biased region" description="Polar residues" evidence="8">
    <location>
        <begin position="892"/>
        <end position="902"/>
    </location>
</feature>
<sequence length="1703" mass="190195">MDAKKSHDSLANGDIEKKSHDNIAHDVIQEKTMERKQSHSFSKKRESRHSLNEVAVERAQSKEIVDHDRSKTNSREILSHSASQKKVSKEILNYDDTQNVGSQHSLGRSSQAKKASNNSLNLSGSKKTTAHQIADQAQTEKKESRHSLNHTDMEQRKSQTKSTTSLSESNKIESQVVDHTNKEVSHSPKQERRDSLRISAANLDKSNGSMRRSTSKLKQSYTALDSLDMVKPVKSHPLSENSNSLKHIEHHTKSVESLQSHDNDTHAESSYKKSTTDQIHLANQSKSVQSLHQSQEKLMNKNPSKQSILSGSHASLKSELRHKLASQSQELDGSQKNVHGEHSHKQSTLQKGSLAKLASSVGTGSAHSLKEKPQHRESASSMAKPSHERENSASSKKSVSSLKATKSISNSALTSHTKTHSIHSSSNANIAHTEGKSSARNSTSKLFHPKSSHTGINSLLTHLKKSQELSESKQNIKKSHESLKSGIHAAEIRSSRSIATESLSKKASTTSLKKSESRINHALDPDGSADKMHQSVSVLNESAHLDKHSSAANYEADNEFEESIIDAKPDTVATNSDFNDHHQSAHMHDNKAIHHELHQEQSGETRAHLPTAVSIAALSLTNKVLTDAQSENVNPDESLSSSNNCSPSYLEHISHEQHNQNSHNDPETIRQPLEVEKDQTPMKETDLYNNDFENQLEIDGNLPEETELAQNPAISPIDGYAIKSKSAESFKDHEKAEIPDQLDANQENTEEIKQCDTTEKHEHREQATSSHSHGISHIVNSVVHYIMDEFSLDKKDHHEKNTTDTSKQAEAHSSDLQPDEQTSYNNHGKDDHEHTKDHQEQKHTYDQETRHVSQEEMAHQNAYDDEFENSELHNSQKDQPETAEAMHHENANKQPETQNEQLGSEEYTFDDFDFSENKPDSASPTNPESEKEKTGSHHHLSGSLSAKASPKQSHHEIHIHDNMTPLSIEQDPSISKEQDSDGLPKANSSNNSKNIEAIEPHAAAQLQSETSLDSTTVQARNTKTRGSTTASNVSLADIKSESASSNLALKARDSIHRKNESAKNVSSAHKTDSALAVRKPATATTKKTLEHKTISAEGATKKSQSMPKKSAVAKTAHNQSNEIKSESAKSKHIESHPSAHPKPYKPRAATTNERSVGAKPANVSTAQSTSEKNHKRIVKTMARSVTAPEQSDTADLEDNVHSETSHNTEKRSYRKKHHHDKTMDEDHPKVSHSSSARLGSLSHMNPHQAPTKDGKTDYTAILTDMRQQVRNLRVEVEERNKAIIRLKESEKQLQMHLEDMKRLDQESLEKNARLLLARQKKEYQFTIATLKRQIRHLKYQRNSFADPLVEAKYFPYLPRTEYANSPRKPPYGIIGNLPPRSSDYFEVNPPEPTGNHPDSGHRWWWNGGHTAPHWTHPPTARPRTKGKNSESMFPDPEPIPPNSTQECYGSSSTHRGNSRRAKSEQHHRRHQKHEPADCREFDSDHNSHDIENDSKHYAKSYDESKTQAVDDHRQSHTTTHDKHANSKSSNPLDSSQGAISNSSVEPTDQLSSKQVYKKSSTHSLSERHAKPTTASRTATQNEMHKIAHTTVQAHDEQDTTKTTVHTRTDNEAAQSQEHSDDAKLGDRVCVMINDDRCMGELKYIGVFEAGSQNIWCGIQLDRPLGTHNGTARGRKYFDCAENHGIFVRPDKVIIIKHANTITR</sequence>
<feature type="region of interest" description="Disordered" evidence="8">
    <location>
        <begin position="728"/>
        <end position="775"/>
    </location>
</feature>
<organism evidence="10 11">
    <name type="scientific">Batrachochytrium dendrobatidis (strain JEL423)</name>
    <dbReference type="NCBI Taxonomy" id="403673"/>
    <lineage>
        <taxon>Eukaryota</taxon>
        <taxon>Fungi</taxon>
        <taxon>Fungi incertae sedis</taxon>
        <taxon>Chytridiomycota</taxon>
        <taxon>Chytridiomycota incertae sedis</taxon>
        <taxon>Chytridiomycetes</taxon>
        <taxon>Rhizophydiales</taxon>
        <taxon>Rhizophydiales incertae sedis</taxon>
        <taxon>Batrachochytrium</taxon>
    </lineage>
</organism>
<feature type="compositionally biased region" description="Polar residues" evidence="8">
    <location>
        <begin position="1572"/>
        <end position="1581"/>
    </location>
</feature>
<feature type="compositionally biased region" description="Low complexity" evidence="8">
    <location>
        <begin position="499"/>
        <end position="512"/>
    </location>
</feature>
<feature type="compositionally biased region" description="Polar residues" evidence="8">
    <location>
        <begin position="95"/>
        <end position="110"/>
    </location>
</feature>
<evidence type="ECO:0000259" key="9">
    <source>
        <dbReference type="PROSITE" id="PS50245"/>
    </source>
</evidence>
<feature type="compositionally biased region" description="Polar residues" evidence="8">
    <location>
        <begin position="1526"/>
        <end position="1554"/>
    </location>
</feature>
<keyword evidence="2" id="KW-0963">Cytoplasm</keyword>
<reference evidence="10 11" key="2">
    <citation type="submission" date="2016-05" db="EMBL/GenBank/DDBJ databases">
        <title>Lineage-specific infection strategies underlie the spectrum of fungal disease in amphibians.</title>
        <authorList>
            <person name="Cuomo C.A."/>
            <person name="Farrer R.A."/>
            <person name="James T."/>
            <person name="Longcore J."/>
            <person name="Birren B."/>
        </authorList>
    </citation>
    <scope>NUCLEOTIDE SEQUENCE [LARGE SCALE GENOMIC DNA]</scope>
    <source>
        <strain evidence="10 11">JEL423</strain>
    </source>
</reference>
<evidence type="ECO:0000256" key="2">
    <source>
        <dbReference type="ARBA" id="ARBA00022490"/>
    </source>
</evidence>
<feature type="compositionally biased region" description="Basic and acidic residues" evidence="8">
    <location>
        <begin position="48"/>
        <end position="78"/>
    </location>
</feature>
<feature type="compositionally biased region" description="Basic and acidic residues" evidence="8">
    <location>
        <begin position="253"/>
        <end position="275"/>
    </location>
</feature>
<feature type="compositionally biased region" description="Basic and acidic residues" evidence="8">
    <location>
        <begin position="827"/>
        <end position="858"/>
    </location>
</feature>
<evidence type="ECO:0000256" key="7">
    <source>
        <dbReference type="SAM" id="Coils"/>
    </source>
</evidence>
<dbReference type="EMBL" id="DS022304">
    <property type="protein sequence ID" value="OAJ40655.1"/>
    <property type="molecule type" value="Genomic_DNA"/>
</dbReference>
<evidence type="ECO:0000256" key="6">
    <source>
        <dbReference type="ARBA" id="ARBA00023212"/>
    </source>
</evidence>
<keyword evidence="3" id="KW-0493">Microtubule</keyword>
<dbReference type="GO" id="GO:0005819">
    <property type="term" value="C:spindle"/>
    <property type="evidence" value="ECO:0007669"/>
    <property type="project" value="UniProtKB-SubCell"/>
</dbReference>
<dbReference type="Proteomes" id="UP000077115">
    <property type="component" value="Unassembled WGS sequence"/>
</dbReference>
<dbReference type="VEuPathDB" id="FungiDB:BDEG_24362"/>
<keyword evidence="6" id="KW-0206">Cytoskeleton</keyword>
<dbReference type="GO" id="GO:0005874">
    <property type="term" value="C:microtubule"/>
    <property type="evidence" value="ECO:0007669"/>
    <property type="project" value="UniProtKB-KW"/>
</dbReference>
<dbReference type="SUPFAM" id="SSF74924">
    <property type="entry name" value="Cap-Gly domain"/>
    <property type="match status" value="1"/>
</dbReference>
<feature type="compositionally biased region" description="Polar residues" evidence="8">
    <location>
        <begin position="325"/>
        <end position="337"/>
    </location>
</feature>
<evidence type="ECO:0000256" key="1">
    <source>
        <dbReference type="ARBA" id="ARBA00004186"/>
    </source>
</evidence>
<feature type="compositionally biased region" description="Low complexity" evidence="8">
    <location>
        <begin position="392"/>
        <end position="407"/>
    </location>
</feature>
<dbReference type="PANTHER" id="PTHR18916">
    <property type="entry name" value="DYNACTIN 1-RELATED MICROTUBULE-BINDING"/>
    <property type="match status" value="1"/>
</dbReference>
<feature type="domain" description="CAP-Gly" evidence="9">
    <location>
        <begin position="1654"/>
        <end position="1688"/>
    </location>
</feature>
<dbReference type="SMART" id="SM01052">
    <property type="entry name" value="CAP_GLY"/>
    <property type="match status" value="1"/>
</dbReference>
<dbReference type="InterPro" id="IPR000938">
    <property type="entry name" value="CAP-Gly_domain"/>
</dbReference>
<feature type="compositionally biased region" description="Polar residues" evidence="8">
    <location>
        <begin position="1005"/>
        <end position="1033"/>
    </location>
</feature>
<feature type="compositionally biased region" description="Basic and acidic residues" evidence="8">
    <location>
        <begin position="750"/>
        <end position="766"/>
    </location>
</feature>
<dbReference type="Gene3D" id="2.30.30.190">
    <property type="entry name" value="CAP Gly-rich-like domain"/>
    <property type="match status" value="1"/>
</dbReference>
<feature type="region of interest" description="Disordered" evidence="8">
    <location>
        <begin position="1"/>
        <end position="217"/>
    </location>
</feature>
<feature type="region of interest" description="Disordered" evidence="8">
    <location>
        <begin position="1055"/>
        <end position="1255"/>
    </location>
</feature>
<feature type="compositionally biased region" description="Basic and acidic residues" evidence="8">
    <location>
        <begin position="728"/>
        <end position="738"/>
    </location>
</feature>
<keyword evidence="5 7" id="KW-0175">Coiled coil</keyword>